<reference evidence="3" key="1">
    <citation type="submission" date="2020-10" db="EMBL/GenBank/DDBJ databases">
        <title>Connecting structure to function with the recovery of over 1000 high-quality activated sludge metagenome-assembled genomes encoding full-length rRNA genes using long-read sequencing.</title>
        <authorList>
            <person name="Singleton C.M."/>
            <person name="Petriglieri F."/>
            <person name="Kristensen J.M."/>
            <person name="Kirkegaard R.H."/>
            <person name="Michaelsen T.Y."/>
            <person name="Andersen M.H."/>
            <person name="Karst S.M."/>
            <person name="Dueholm M.S."/>
            <person name="Nielsen P.H."/>
            <person name="Albertsen M."/>
        </authorList>
    </citation>
    <scope>NUCLEOTIDE SEQUENCE</scope>
    <source>
        <strain evidence="3">Bjer_18-Q3-R1-45_BAT3C.347</strain>
    </source>
</reference>
<dbReference type="InterPro" id="IPR006442">
    <property type="entry name" value="Antitoxin_Phd/YefM"/>
</dbReference>
<dbReference type="AlphaFoldDB" id="A0A9D7HVD6"/>
<dbReference type="InterPro" id="IPR051416">
    <property type="entry name" value="phD-YefM_TA_antitoxins"/>
</dbReference>
<proteinExistence type="inferred from homology"/>
<dbReference type="PANTHER" id="PTHR35377">
    <property type="entry name" value="ANTITOXIN VAPB49-RELATED-RELATED"/>
    <property type="match status" value="1"/>
</dbReference>
<comment type="function">
    <text evidence="2">Antitoxin component of a type II toxin-antitoxin (TA) system.</text>
</comment>
<comment type="caution">
    <text evidence="3">The sequence shown here is derived from an EMBL/GenBank/DDBJ whole genome shotgun (WGS) entry which is preliminary data.</text>
</comment>
<gene>
    <name evidence="3" type="ORF">IPH26_16910</name>
</gene>
<dbReference type="Proteomes" id="UP000807785">
    <property type="component" value="Unassembled WGS sequence"/>
</dbReference>
<dbReference type="EMBL" id="JADJEV010000004">
    <property type="protein sequence ID" value="MBK6974545.1"/>
    <property type="molecule type" value="Genomic_DNA"/>
</dbReference>
<evidence type="ECO:0000313" key="4">
    <source>
        <dbReference type="Proteomes" id="UP000807785"/>
    </source>
</evidence>
<comment type="similarity">
    <text evidence="1 2">Belongs to the phD/YefM antitoxin family.</text>
</comment>
<evidence type="ECO:0000256" key="1">
    <source>
        <dbReference type="ARBA" id="ARBA00009981"/>
    </source>
</evidence>
<sequence length="77" mass="8495">MRRVQIAEAKAHLSALIEQVEAGEEIIIARRGKPVARLIPEPRTPKSAAEVFREAWSLGGLDLEQPVDLPLEAVDLE</sequence>
<protein>
    <recommendedName>
        <fullName evidence="2">Antitoxin</fullName>
    </recommendedName>
</protein>
<organism evidence="3 4">
    <name type="scientific">Candidatus Methylophosphatis roskildensis</name>
    <dbReference type="NCBI Taxonomy" id="2899263"/>
    <lineage>
        <taxon>Bacteria</taxon>
        <taxon>Pseudomonadati</taxon>
        <taxon>Pseudomonadota</taxon>
        <taxon>Betaproteobacteria</taxon>
        <taxon>Nitrosomonadales</taxon>
        <taxon>Sterolibacteriaceae</taxon>
        <taxon>Candidatus Methylophosphatis</taxon>
    </lineage>
</organism>
<dbReference type="SUPFAM" id="SSF143120">
    <property type="entry name" value="YefM-like"/>
    <property type="match status" value="1"/>
</dbReference>
<evidence type="ECO:0000256" key="2">
    <source>
        <dbReference type="RuleBase" id="RU362080"/>
    </source>
</evidence>
<dbReference type="NCBIfam" id="TIGR01552">
    <property type="entry name" value="phd_fam"/>
    <property type="match status" value="1"/>
</dbReference>
<evidence type="ECO:0000313" key="3">
    <source>
        <dbReference type="EMBL" id="MBK6974545.1"/>
    </source>
</evidence>
<dbReference type="InterPro" id="IPR036165">
    <property type="entry name" value="YefM-like_sf"/>
</dbReference>
<name>A0A9D7HVD6_9PROT</name>
<dbReference type="Gene3D" id="3.40.1620.10">
    <property type="entry name" value="YefM-like domain"/>
    <property type="match status" value="1"/>
</dbReference>
<accession>A0A9D7HVD6</accession>
<dbReference type="Pfam" id="PF02604">
    <property type="entry name" value="PhdYeFM_antitox"/>
    <property type="match status" value="1"/>
</dbReference>